<dbReference type="OrthoDB" id="4035272at2759"/>
<dbReference type="Gene3D" id="6.10.280.230">
    <property type="match status" value="1"/>
</dbReference>
<evidence type="ECO:0000313" key="9">
    <source>
        <dbReference type="Proteomes" id="UP000510647"/>
    </source>
</evidence>
<evidence type="ECO:0000256" key="3">
    <source>
        <dbReference type="ARBA" id="ARBA00022490"/>
    </source>
</evidence>
<dbReference type="GO" id="GO:0005777">
    <property type="term" value="C:peroxisome"/>
    <property type="evidence" value="ECO:0007669"/>
    <property type="project" value="UniProtKB-SubCell"/>
</dbReference>
<name>A0A7H9HIW4_9SACH</name>
<feature type="domain" description="PEX18/PEX21 C-terminal" evidence="7">
    <location>
        <begin position="183"/>
        <end position="251"/>
    </location>
</feature>
<sequence length="268" mass="29681">MSASCQVNPLQQFVSKGDAAQGRGFGFPAQQRALEQQPVSTEHSFLHEQERALRSGNMFSTVQKPASLPSLEASTGAVSSSWVNQFSSMKLEDPLSFDSDYRKHYANYESQQLQESRQRLSNMSPTLGRTMYYQPVNSYFRPAPVGGQSLAETSESRLDEEFQSLEAELLNETLGSQDENVAFDEEQVEFQRIAGEIVESCSRTSHSPSPVSSKLYSSKFMTLMRNVSEGSVTLSRGNSTHSAEFHSSDGEVIGNEFSPVADHVHELS</sequence>
<keyword evidence="5" id="KW-0576">Peroxisome</keyword>
<keyword evidence="9" id="KW-1185">Reference proteome</keyword>
<evidence type="ECO:0000256" key="1">
    <source>
        <dbReference type="ARBA" id="ARBA00004275"/>
    </source>
</evidence>
<organism evidence="8 9">
    <name type="scientific">Torulaspora globosa</name>
    <dbReference type="NCBI Taxonomy" id="48254"/>
    <lineage>
        <taxon>Eukaryota</taxon>
        <taxon>Fungi</taxon>
        <taxon>Dikarya</taxon>
        <taxon>Ascomycota</taxon>
        <taxon>Saccharomycotina</taxon>
        <taxon>Saccharomycetes</taxon>
        <taxon>Saccharomycetales</taxon>
        <taxon>Saccharomycetaceae</taxon>
        <taxon>Torulaspora</taxon>
    </lineage>
</organism>
<dbReference type="EMBL" id="CP059267">
    <property type="protein sequence ID" value="QLQ77858.1"/>
    <property type="molecule type" value="Genomic_DNA"/>
</dbReference>
<dbReference type="Pfam" id="PF25098">
    <property type="entry name" value="PEX18_PEX21_C"/>
    <property type="match status" value="1"/>
</dbReference>
<protein>
    <recommendedName>
        <fullName evidence="7">PEX18/PEX21 C-terminal domain-containing protein</fullName>
    </recommendedName>
</protein>
<proteinExistence type="predicted"/>
<evidence type="ECO:0000256" key="5">
    <source>
        <dbReference type="ARBA" id="ARBA00023140"/>
    </source>
</evidence>
<gene>
    <name evidence="8" type="ORF">HG537_0A01050</name>
</gene>
<dbReference type="InterPro" id="IPR056940">
    <property type="entry name" value="PEX18_PEX21_C"/>
</dbReference>
<dbReference type="Proteomes" id="UP000510647">
    <property type="component" value="Chromosome 1"/>
</dbReference>
<evidence type="ECO:0000313" key="8">
    <source>
        <dbReference type="EMBL" id="QLQ77858.1"/>
    </source>
</evidence>
<feature type="compositionally biased region" description="Polar residues" evidence="6">
    <location>
        <begin position="232"/>
        <end position="242"/>
    </location>
</feature>
<dbReference type="AlphaFoldDB" id="A0A7H9HIW4"/>
<comment type="subcellular location">
    <subcellularLocation>
        <location evidence="2">Cytoplasm</location>
    </subcellularLocation>
    <subcellularLocation>
        <location evidence="1">Peroxisome</location>
    </subcellularLocation>
</comment>
<keyword evidence="4" id="KW-0832">Ubl conjugation</keyword>
<keyword evidence="3" id="KW-0963">Cytoplasm</keyword>
<reference evidence="8 9" key="1">
    <citation type="submission" date="2020-06" db="EMBL/GenBank/DDBJ databases">
        <title>The yeast mating-type switching endonuclease HO is a domesticated member of an unorthodox homing genetic element family.</title>
        <authorList>
            <person name="Coughlan A.Y."/>
            <person name="Lombardi L."/>
            <person name="Braun-Galleani S."/>
            <person name="Martos A.R."/>
            <person name="Galeote V."/>
            <person name="Bigey F."/>
            <person name="Dequin S."/>
            <person name="Byrne K.P."/>
            <person name="Wolfe K.H."/>
        </authorList>
    </citation>
    <scope>NUCLEOTIDE SEQUENCE [LARGE SCALE GENOMIC DNA]</scope>
    <source>
        <strain evidence="8 9">CBS2947</strain>
    </source>
</reference>
<evidence type="ECO:0000259" key="7">
    <source>
        <dbReference type="Pfam" id="PF25098"/>
    </source>
</evidence>
<evidence type="ECO:0000256" key="6">
    <source>
        <dbReference type="SAM" id="MobiDB-lite"/>
    </source>
</evidence>
<accession>A0A7H9HIW4</accession>
<evidence type="ECO:0000256" key="4">
    <source>
        <dbReference type="ARBA" id="ARBA00022843"/>
    </source>
</evidence>
<evidence type="ECO:0000256" key="2">
    <source>
        <dbReference type="ARBA" id="ARBA00004496"/>
    </source>
</evidence>
<feature type="region of interest" description="Disordered" evidence="6">
    <location>
        <begin position="232"/>
        <end position="268"/>
    </location>
</feature>